<accession>A0A3S4M345</accession>
<dbReference type="GeneID" id="93019017"/>
<sequence length="50" mass="5777">MKKLKRNDLKKIDGGLIAPIIMCDENMNCPPNLCCTSGYICRDWRKYPCI</sequence>
<dbReference type="EMBL" id="LR134289">
    <property type="protein sequence ID" value="VEE10342.1"/>
    <property type="molecule type" value="Genomic_DNA"/>
</dbReference>
<protein>
    <submittedName>
        <fullName evidence="1">Uncharacterized protein</fullName>
    </submittedName>
</protein>
<name>A0A3S4M345_CHRGE</name>
<dbReference type="RefSeq" id="WP_002981788.1">
    <property type="nucleotide sequence ID" value="NZ_CP031676.1"/>
</dbReference>
<evidence type="ECO:0000313" key="1">
    <source>
        <dbReference type="EMBL" id="VEE10342.1"/>
    </source>
</evidence>
<reference evidence="1 2" key="1">
    <citation type="submission" date="2018-12" db="EMBL/GenBank/DDBJ databases">
        <authorList>
            <consortium name="Pathogen Informatics"/>
        </authorList>
    </citation>
    <scope>NUCLEOTIDE SEQUENCE [LARGE SCALE GENOMIC DNA]</scope>
    <source>
        <strain evidence="1 2">NCTC11432</strain>
    </source>
</reference>
<proteinExistence type="predicted"/>
<dbReference type="KEGG" id="cgle:NCTC11432_03934"/>
<dbReference type="STRING" id="525257.HMPREF0204_10069"/>
<organism evidence="1 2">
    <name type="scientific">Chryseobacterium gleum</name>
    <name type="common">Flavobacterium gleum</name>
    <dbReference type="NCBI Taxonomy" id="250"/>
    <lineage>
        <taxon>Bacteria</taxon>
        <taxon>Pseudomonadati</taxon>
        <taxon>Bacteroidota</taxon>
        <taxon>Flavobacteriia</taxon>
        <taxon>Flavobacteriales</taxon>
        <taxon>Weeksellaceae</taxon>
        <taxon>Chryseobacterium group</taxon>
        <taxon>Chryseobacterium</taxon>
    </lineage>
</organism>
<dbReference type="AlphaFoldDB" id="A0A3S4M345"/>
<evidence type="ECO:0000313" key="2">
    <source>
        <dbReference type="Proteomes" id="UP000279227"/>
    </source>
</evidence>
<dbReference type="Proteomes" id="UP000279227">
    <property type="component" value="Chromosome"/>
</dbReference>
<gene>
    <name evidence="1" type="ORF">NCTC11432_03934</name>
</gene>